<dbReference type="PANTHER" id="PTHR23517:SF2">
    <property type="entry name" value="MULTIDRUG RESISTANCE PROTEIN MDTH"/>
    <property type="match status" value="1"/>
</dbReference>
<feature type="transmembrane region" description="Helical" evidence="8">
    <location>
        <begin position="168"/>
        <end position="186"/>
    </location>
</feature>
<dbReference type="InterPro" id="IPR020846">
    <property type="entry name" value="MFS_dom"/>
</dbReference>
<feature type="transmembrane region" description="Helical" evidence="8">
    <location>
        <begin position="242"/>
        <end position="264"/>
    </location>
</feature>
<dbReference type="PANTHER" id="PTHR23517">
    <property type="entry name" value="RESISTANCE PROTEIN MDTM, PUTATIVE-RELATED-RELATED"/>
    <property type="match status" value="1"/>
</dbReference>
<comment type="caution">
    <text evidence="10">The sequence shown here is derived from an EMBL/GenBank/DDBJ whole genome shotgun (WGS) entry which is preliminary data.</text>
</comment>
<feature type="domain" description="Major facilitator superfamily (MFS) profile" evidence="9">
    <location>
        <begin position="1"/>
        <end position="410"/>
    </location>
</feature>
<feature type="compositionally biased region" description="Low complexity" evidence="7">
    <location>
        <begin position="422"/>
        <end position="434"/>
    </location>
</feature>
<name>A0ABU2WZP3_9ACTN</name>
<dbReference type="Proteomes" id="UP001180973">
    <property type="component" value="Unassembled WGS sequence"/>
</dbReference>
<dbReference type="Pfam" id="PF07690">
    <property type="entry name" value="MFS_1"/>
    <property type="match status" value="1"/>
</dbReference>
<dbReference type="Gene3D" id="1.20.1250.20">
    <property type="entry name" value="MFS general substrate transporter like domains"/>
    <property type="match status" value="1"/>
</dbReference>
<evidence type="ECO:0000256" key="2">
    <source>
        <dbReference type="ARBA" id="ARBA00022448"/>
    </source>
</evidence>
<protein>
    <submittedName>
        <fullName evidence="10">MFS transporter</fullName>
    </submittedName>
</protein>
<evidence type="ECO:0000256" key="1">
    <source>
        <dbReference type="ARBA" id="ARBA00004651"/>
    </source>
</evidence>
<dbReference type="SUPFAM" id="SSF103473">
    <property type="entry name" value="MFS general substrate transporter"/>
    <property type="match status" value="1"/>
</dbReference>
<evidence type="ECO:0000313" key="11">
    <source>
        <dbReference type="Proteomes" id="UP001180973"/>
    </source>
</evidence>
<organism evidence="10 11">
    <name type="scientific">Micromonospora reichwaldensis</name>
    <dbReference type="NCBI Taxonomy" id="3075516"/>
    <lineage>
        <taxon>Bacteria</taxon>
        <taxon>Bacillati</taxon>
        <taxon>Actinomycetota</taxon>
        <taxon>Actinomycetes</taxon>
        <taxon>Micromonosporales</taxon>
        <taxon>Micromonosporaceae</taxon>
        <taxon>Micromonospora</taxon>
    </lineage>
</organism>
<keyword evidence="4 8" id="KW-0812">Transmembrane</keyword>
<evidence type="ECO:0000256" key="5">
    <source>
        <dbReference type="ARBA" id="ARBA00022989"/>
    </source>
</evidence>
<dbReference type="PROSITE" id="PS50850">
    <property type="entry name" value="MFS"/>
    <property type="match status" value="1"/>
</dbReference>
<keyword evidence="6 8" id="KW-0472">Membrane</keyword>
<dbReference type="RefSeq" id="WP_311412810.1">
    <property type="nucleotide sequence ID" value="NZ_JAVRFL010000020.1"/>
</dbReference>
<keyword evidence="5 8" id="KW-1133">Transmembrane helix</keyword>
<proteinExistence type="predicted"/>
<dbReference type="InterPro" id="IPR050171">
    <property type="entry name" value="MFS_Transporters"/>
</dbReference>
<feature type="region of interest" description="Disordered" evidence="7">
    <location>
        <begin position="410"/>
        <end position="434"/>
    </location>
</feature>
<reference evidence="10" key="1">
    <citation type="submission" date="2023-09" db="EMBL/GenBank/DDBJ databases">
        <title>30 novel species of actinomycetes from the DSMZ collection.</title>
        <authorList>
            <person name="Nouioui I."/>
        </authorList>
    </citation>
    <scope>NUCLEOTIDE SEQUENCE</scope>
    <source>
        <strain evidence="10">DSM 115977</strain>
    </source>
</reference>
<feature type="transmembrane region" description="Helical" evidence="8">
    <location>
        <begin position="211"/>
        <end position="230"/>
    </location>
</feature>
<evidence type="ECO:0000259" key="9">
    <source>
        <dbReference type="PROSITE" id="PS50850"/>
    </source>
</evidence>
<gene>
    <name evidence="10" type="ORF">RM555_17775</name>
</gene>
<evidence type="ECO:0000256" key="6">
    <source>
        <dbReference type="ARBA" id="ARBA00023136"/>
    </source>
</evidence>
<keyword evidence="2" id="KW-0813">Transport</keyword>
<evidence type="ECO:0000256" key="7">
    <source>
        <dbReference type="SAM" id="MobiDB-lite"/>
    </source>
</evidence>
<feature type="transmembrane region" description="Helical" evidence="8">
    <location>
        <begin position="386"/>
        <end position="405"/>
    </location>
</feature>
<feature type="transmembrane region" description="Helical" evidence="8">
    <location>
        <begin position="43"/>
        <end position="60"/>
    </location>
</feature>
<feature type="transmembrane region" description="Helical" evidence="8">
    <location>
        <begin position="12"/>
        <end position="31"/>
    </location>
</feature>
<evidence type="ECO:0000256" key="4">
    <source>
        <dbReference type="ARBA" id="ARBA00022692"/>
    </source>
</evidence>
<dbReference type="EMBL" id="JAVRFL010000020">
    <property type="protein sequence ID" value="MDT0530846.1"/>
    <property type="molecule type" value="Genomic_DNA"/>
</dbReference>
<accession>A0ABU2WZP3</accession>
<keyword evidence="11" id="KW-1185">Reference proteome</keyword>
<evidence type="ECO:0000313" key="10">
    <source>
        <dbReference type="EMBL" id="MDT0530846.1"/>
    </source>
</evidence>
<feature type="transmembrane region" description="Helical" evidence="8">
    <location>
        <begin position="276"/>
        <end position="301"/>
    </location>
</feature>
<feature type="transmembrane region" description="Helical" evidence="8">
    <location>
        <begin position="353"/>
        <end position="374"/>
    </location>
</feature>
<comment type="subcellular location">
    <subcellularLocation>
        <location evidence="1">Cell membrane</location>
        <topology evidence="1">Multi-pass membrane protein</topology>
    </subcellularLocation>
</comment>
<dbReference type="InterPro" id="IPR036259">
    <property type="entry name" value="MFS_trans_sf"/>
</dbReference>
<sequence length="434" mass="44654">MRTIRLFRSMSGPVRLLLVNQCGMAVGFYLLVPYLATYLTNDLQMAAAVVGAVLGIRTFAQQGLTVVGGAAADRFGCRPVIIAGCALRTLAFAIFAFSSSAVGLMSAAVLTGLAGALFSPAVRTYLALEAADRRVDAFTLYSLTNTVGALAGPLLGSVLILVGFGPMALTSAVIFAVLTIAQARWLPARSPQAPAGPLRASWRQVTTDRRFMVFTVACAGMLTLYNQFYLLLPLEAARVTGWASATGAVFLISTVTTLLLQVRVSQALARRMSSHGAIVVGLLLSAVSFIAGAGSATWLSAGGRNTAIAIVLAASIPVALATAFLAIGLNVAQPFALSRAADFARPGLTGTYLGVYASAGGLVAAGGNTVIGYLTDLGERWHLPALPWLALALLAAGSAVAITAIRPPRVRDQGETGHGEVPAARPEAPAAAGS</sequence>
<evidence type="ECO:0000256" key="3">
    <source>
        <dbReference type="ARBA" id="ARBA00022475"/>
    </source>
</evidence>
<keyword evidence="3" id="KW-1003">Cell membrane</keyword>
<feature type="transmembrane region" description="Helical" evidence="8">
    <location>
        <begin position="307"/>
        <end position="332"/>
    </location>
</feature>
<dbReference type="InterPro" id="IPR011701">
    <property type="entry name" value="MFS"/>
</dbReference>
<evidence type="ECO:0000256" key="8">
    <source>
        <dbReference type="SAM" id="Phobius"/>
    </source>
</evidence>